<reference evidence="1 2" key="1">
    <citation type="submission" date="2016-10" db="EMBL/GenBank/DDBJ databases">
        <authorList>
            <person name="de Groot N.N."/>
        </authorList>
    </citation>
    <scope>NUCLEOTIDE SEQUENCE [LARGE SCALE GENOMIC DNA]</scope>
    <source>
        <strain evidence="1 2">CGMCC 1.5337</strain>
    </source>
</reference>
<dbReference type="EMBL" id="FOJA01000001">
    <property type="protein sequence ID" value="SEW21679.1"/>
    <property type="molecule type" value="Genomic_DNA"/>
</dbReference>
<protein>
    <submittedName>
        <fullName evidence="1">Uncharacterized protein</fullName>
    </submittedName>
</protein>
<proteinExistence type="predicted"/>
<dbReference type="RefSeq" id="WP_089669476.1">
    <property type="nucleotide sequence ID" value="NZ_FOJA01000001.1"/>
</dbReference>
<dbReference type="OrthoDB" id="271308at2157"/>
<dbReference type="AlphaFoldDB" id="A0A1I0Q540"/>
<sequence>MNRRRFIGGASVVGLGALAGCTNALGTVAPPEVPDEQLDEGGWEQTDRTEETVLDRSYGPVNVTAKSTTLLFSDTALASEVTDKTLDRIEGTMAIYAASHINFDPNLNNLPADIGKKEVVNEVESQARSQFEQQMRDQGLENVERVGEAEFTTDSGKNPGLATYRGEFPVGTIEFDTDGETFALDVGAIEVAGDVAVWNEGDYVVVAGGAYPDENYADTVTRDLSDAITVTVDVDLGLTPDEYREETRRLMAATK</sequence>
<dbReference type="Pfam" id="PF20127">
    <property type="entry name" value="DUF6517"/>
    <property type="match status" value="1"/>
</dbReference>
<dbReference type="InterPro" id="IPR045396">
    <property type="entry name" value="DUF6517"/>
</dbReference>
<accession>A0A1I0Q540</accession>
<keyword evidence="2" id="KW-1185">Reference proteome</keyword>
<dbReference type="PROSITE" id="PS51257">
    <property type="entry name" value="PROKAR_LIPOPROTEIN"/>
    <property type="match status" value="1"/>
</dbReference>
<gene>
    <name evidence="1" type="ORF">SAMN04487945_2253</name>
</gene>
<evidence type="ECO:0000313" key="1">
    <source>
        <dbReference type="EMBL" id="SEW21679.1"/>
    </source>
</evidence>
<name>A0A1I0Q540_9EURY</name>
<organism evidence="1 2">
    <name type="scientific">Halobacterium jilantaiense</name>
    <dbReference type="NCBI Taxonomy" id="355548"/>
    <lineage>
        <taxon>Archaea</taxon>
        <taxon>Methanobacteriati</taxon>
        <taxon>Methanobacteriota</taxon>
        <taxon>Stenosarchaea group</taxon>
        <taxon>Halobacteria</taxon>
        <taxon>Halobacteriales</taxon>
        <taxon>Halobacteriaceae</taxon>
        <taxon>Halobacterium</taxon>
    </lineage>
</organism>
<evidence type="ECO:0000313" key="2">
    <source>
        <dbReference type="Proteomes" id="UP000198518"/>
    </source>
</evidence>
<dbReference type="STRING" id="355548.SAMN04487945_2253"/>
<dbReference type="Proteomes" id="UP000198518">
    <property type="component" value="Unassembled WGS sequence"/>
</dbReference>